<feature type="compositionally biased region" description="Polar residues" evidence="4">
    <location>
        <begin position="7"/>
        <end position="24"/>
    </location>
</feature>
<evidence type="ECO:0000313" key="7">
    <source>
        <dbReference type="EMBL" id="RKN04765.1"/>
    </source>
</evidence>
<dbReference type="AlphaFoldDB" id="A0A3A9VUT2"/>
<feature type="domain" description="Periplasmic binding protein" evidence="6">
    <location>
        <begin position="129"/>
        <end position="378"/>
    </location>
</feature>
<dbReference type="RefSeq" id="WP_120699739.1">
    <property type="nucleotide sequence ID" value="NZ_RBDX01000032.1"/>
</dbReference>
<dbReference type="Gene3D" id="3.40.50.2300">
    <property type="match status" value="2"/>
</dbReference>
<dbReference type="PANTHER" id="PTHR46847:SF1">
    <property type="entry name" value="D-ALLOSE-BINDING PERIPLASMIC PROTEIN-RELATED"/>
    <property type="match status" value="1"/>
</dbReference>
<comment type="caution">
    <text evidence="7">The sequence shown here is derived from an EMBL/GenBank/DDBJ whole genome shotgun (WGS) entry which is preliminary data.</text>
</comment>
<feature type="region of interest" description="Disordered" evidence="4">
    <location>
        <begin position="47"/>
        <end position="68"/>
    </location>
</feature>
<comment type="similarity">
    <text evidence="2">Belongs to the bacterial solute-binding protein 2 family.</text>
</comment>
<dbReference type="Pfam" id="PF13407">
    <property type="entry name" value="Peripla_BP_4"/>
    <property type="match status" value="1"/>
</dbReference>
<evidence type="ECO:0000256" key="3">
    <source>
        <dbReference type="ARBA" id="ARBA00022729"/>
    </source>
</evidence>
<dbReference type="EMBL" id="RBDY01000029">
    <property type="protein sequence ID" value="RKN15971.1"/>
    <property type="molecule type" value="Genomic_DNA"/>
</dbReference>
<sequence>MRRTSVVKRTSSVKPTIAVKSTSPAKRTGSVLGAVLLAASLLVSCSSDAPPDGSPSAPAGSGAPDDDAGREAEFFAQEEYDQQLSLMGRSPEGPEGRPWEQMLIPEMIPTEEYALPEAEAADIHLCFSNAGVFNPWRQVGMTTMEEEVAQHEEITEFTVIDAEGQDDKQISDIQELAGQDCDALIVSPNTTATLTPAVEEACGRVPVIVFDRGVNTDCPVTFIHPIGGYAYGAAAADFLVDEVDPGGKILALRISPGVDVLENRWSAAELAFEESELEVVDVEFTDGDPATAKSVVTDAIQRHGGIDGVWMDSGATSVAAIEAFEDAGEEVPPITGEDQQDFLQAWSERDLTALAPTYPTFQWRTPVIAALRVLAGEEVPEEWRLPQPTITEDDLESYVRADMPPLHYAMCGCEDMPGYPQAWGG</sequence>
<feature type="signal peptide" evidence="5">
    <location>
        <begin position="1"/>
        <end position="49"/>
    </location>
</feature>
<feature type="chain" id="PRO_5039156537" evidence="5">
    <location>
        <begin position="50"/>
        <end position="425"/>
    </location>
</feature>
<proteinExistence type="inferred from homology"/>
<dbReference type="GO" id="GO:0030313">
    <property type="term" value="C:cell envelope"/>
    <property type="evidence" value="ECO:0007669"/>
    <property type="project" value="UniProtKB-SubCell"/>
</dbReference>
<dbReference type="PANTHER" id="PTHR46847">
    <property type="entry name" value="D-ALLOSE-BINDING PERIPLASMIC PROTEIN-RELATED"/>
    <property type="match status" value="1"/>
</dbReference>
<organism evidence="7 10">
    <name type="scientific">Streptomyces radicis</name>
    <dbReference type="NCBI Taxonomy" id="1750517"/>
    <lineage>
        <taxon>Bacteria</taxon>
        <taxon>Bacillati</taxon>
        <taxon>Actinomycetota</taxon>
        <taxon>Actinomycetes</taxon>
        <taxon>Kitasatosporales</taxon>
        <taxon>Streptomycetaceae</taxon>
        <taxon>Streptomyces</taxon>
    </lineage>
</organism>
<feature type="compositionally biased region" description="Low complexity" evidence="4">
    <location>
        <begin position="47"/>
        <end position="63"/>
    </location>
</feature>
<keyword evidence="3 5" id="KW-0732">Signal</keyword>
<evidence type="ECO:0000256" key="5">
    <source>
        <dbReference type="SAM" id="SignalP"/>
    </source>
</evidence>
<protein>
    <submittedName>
        <fullName evidence="7">ABC transporter substrate-binding protein</fullName>
    </submittedName>
</protein>
<dbReference type="Proteomes" id="UP000275024">
    <property type="component" value="Unassembled WGS sequence"/>
</dbReference>
<dbReference type="OrthoDB" id="7322203at2"/>
<evidence type="ECO:0000256" key="4">
    <source>
        <dbReference type="SAM" id="MobiDB-lite"/>
    </source>
</evidence>
<name>A0A3A9VUT2_9ACTN</name>
<dbReference type="Proteomes" id="UP000268652">
    <property type="component" value="Unassembled WGS sequence"/>
</dbReference>
<gene>
    <name evidence="8" type="ORF">D7318_26515</name>
    <name evidence="7" type="ORF">D7319_27470</name>
</gene>
<dbReference type="InterPro" id="IPR025997">
    <property type="entry name" value="SBP_2_dom"/>
</dbReference>
<keyword evidence="9" id="KW-1185">Reference proteome</keyword>
<dbReference type="SUPFAM" id="SSF53822">
    <property type="entry name" value="Periplasmic binding protein-like I"/>
    <property type="match status" value="1"/>
</dbReference>
<accession>A0A3A9VUT2</accession>
<evidence type="ECO:0000313" key="8">
    <source>
        <dbReference type="EMBL" id="RKN15971.1"/>
    </source>
</evidence>
<evidence type="ECO:0000256" key="2">
    <source>
        <dbReference type="ARBA" id="ARBA00007639"/>
    </source>
</evidence>
<evidence type="ECO:0000313" key="9">
    <source>
        <dbReference type="Proteomes" id="UP000268652"/>
    </source>
</evidence>
<reference evidence="9 10" key="1">
    <citation type="submission" date="2018-09" db="EMBL/GenBank/DDBJ databases">
        <title>Streptomyces sp. nov. DS1-2, an endophytic actinomycete isolated from roots of Dendrobium scabrilingue.</title>
        <authorList>
            <person name="Kuncharoen N."/>
            <person name="Kudo T."/>
            <person name="Ohkuma M."/>
            <person name="Yuki M."/>
            <person name="Tanasupawat S."/>
        </authorList>
    </citation>
    <scope>NUCLEOTIDE SEQUENCE [LARGE SCALE GENOMIC DNA]</scope>
    <source>
        <strain evidence="7 10">AZ1-7</strain>
        <strain evidence="8 9">DS1-2</strain>
    </source>
</reference>
<evidence type="ECO:0000313" key="10">
    <source>
        <dbReference type="Proteomes" id="UP000275024"/>
    </source>
</evidence>
<evidence type="ECO:0000259" key="6">
    <source>
        <dbReference type="Pfam" id="PF13407"/>
    </source>
</evidence>
<dbReference type="EMBL" id="RBDX01000032">
    <property type="protein sequence ID" value="RKN04765.1"/>
    <property type="molecule type" value="Genomic_DNA"/>
</dbReference>
<feature type="region of interest" description="Disordered" evidence="4">
    <location>
        <begin position="1"/>
        <end position="24"/>
    </location>
</feature>
<evidence type="ECO:0000256" key="1">
    <source>
        <dbReference type="ARBA" id="ARBA00004196"/>
    </source>
</evidence>
<comment type="subcellular location">
    <subcellularLocation>
        <location evidence="1">Cell envelope</location>
    </subcellularLocation>
</comment>
<dbReference type="GO" id="GO:0030246">
    <property type="term" value="F:carbohydrate binding"/>
    <property type="evidence" value="ECO:0007669"/>
    <property type="project" value="UniProtKB-ARBA"/>
</dbReference>
<dbReference type="InterPro" id="IPR028082">
    <property type="entry name" value="Peripla_BP_I"/>
</dbReference>